<comment type="caution">
    <text evidence="1">The sequence shown here is derived from an EMBL/GenBank/DDBJ whole genome shotgun (WGS) entry which is preliminary data.</text>
</comment>
<gene>
    <name evidence="1" type="ORF">CSAL01_10832</name>
</gene>
<proteinExistence type="predicted"/>
<dbReference type="InterPro" id="IPR011009">
    <property type="entry name" value="Kinase-like_dom_sf"/>
</dbReference>
<name>A0A135UXX1_9PEZI</name>
<evidence type="ECO:0000313" key="2">
    <source>
        <dbReference type="Proteomes" id="UP000070121"/>
    </source>
</evidence>
<dbReference type="AlphaFoldDB" id="A0A135UXX1"/>
<keyword evidence="2" id="KW-1185">Reference proteome</keyword>
<dbReference type="SUPFAM" id="SSF56112">
    <property type="entry name" value="Protein kinase-like (PK-like)"/>
    <property type="match status" value="1"/>
</dbReference>
<accession>A0A135UXX1</accession>
<dbReference type="OrthoDB" id="2906425at2759"/>
<protein>
    <recommendedName>
        <fullName evidence="3">Aminoglycoside phosphotransferase domain-containing protein</fullName>
    </recommendedName>
</protein>
<evidence type="ECO:0000313" key="1">
    <source>
        <dbReference type="EMBL" id="KXH65250.1"/>
    </source>
</evidence>
<evidence type="ECO:0008006" key="3">
    <source>
        <dbReference type="Google" id="ProtNLM"/>
    </source>
</evidence>
<reference evidence="1 2" key="1">
    <citation type="submission" date="2014-02" db="EMBL/GenBank/DDBJ databases">
        <title>The genome sequence of Colletotrichum salicis CBS 607.94.</title>
        <authorList>
            <person name="Baroncelli R."/>
            <person name="Thon M.R."/>
        </authorList>
    </citation>
    <scope>NUCLEOTIDE SEQUENCE [LARGE SCALE GENOMIC DNA]</scope>
    <source>
        <strain evidence="1 2">CBS 607.94</strain>
    </source>
</reference>
<dbReference type="EMBL" id="JFFI01000896">
    <property type="protein sequence ID" value="KXH65250.1"/>
    <property type="molecule type" value="Genomic_DNA"/>
</dbReference>
<sequence>MAMLPEHPIRTKITEYPILCGGPSYGYHTDFASFLQYNLWPRNTGSTVNTKPDGTLVVSVPAPTVEYFGFAETDLDLLTQSSVLCHNDLEPHNLSVEKISTEHGNEFKLVAILNWDQAGFVSFAFEVARKDSHLGFQNFNWNWYDLYRQLAGHHLFATPGYPIWSKLIRCLMAVSACRQAQEATNTDGKAQLLWLDKEDLTFCTLAEEGWVKMHSFLTFTSDDNSEIGCA</sequence>
<dbReference type="Proteomes" id="UP000070121">
    <property type="component" value="Unassembled WGS sequence"/>
</dbReference>
<organism evidence="1 2">
    <name type="scientific">Colletotrichum salicis</name>
    <dbReference type="NCBI Taxonomy" id="1209931"/>
    <lineage>
        <taxon>Eukaryota</taxon>
        <taxon>Fungi</taxon>
        <taxon>Dikarya</taxon>
        <taxon>Ascomycota</taxon>
        <taxon>Pezizomycotina</taxon>
        <taxon>Sordariomycetes</taxon>
        <taxon>Hypocreomycetidae</taxon>
        <taxon>Glomerellales</taxon>
        <taxon>Glomerellaceae</taxon>
        <taxon>Colletotrichum</taxon>
        <taxon>Colletotrichum acutatum species complex</taxon>
    </lineage>
</organism>